<evidence type="ECO:0000313" key="5">
    <source>
        <dbReference type="Proteomes" id="UP001278995"/>
    </source>
</evidence>
<dbReference type="Proteomes" id="UP001278995">
    <property type="component" value="Unassembled WGS sequence"/>
</dbReference>
<reference evidence="2 6" key="4">
    <citation type="journal article" date="2024" name="Syst. Appl. Microbiol.">
        <title>Evidence for the occurrence of Acinetobacter faecalis in cattle feces and its emended description.</title>
        <authorList>
            <person name="Kyselkova M."/>
            <person name="Xanthopoulou K."/>
            <person name="Shestivska V."/>
            <person name="Spanelova P."/>
            <person name="Maixnerova M."/>
            <person name="Higgins P.G."/>
            <person name="Nemec A."/>
        </authorList>
    </citation>
    <scope>NUCLEOTIDE SEQUENCE [LARGE SCALE GENOMIC DNA]</scope>
    <source>
        <strain evidence="2 6">ANC 7225</strain>
    </source>
</reference>
<reference evidence="3 4" key="1">
    <citation type="submission" date="2019-11" db="EMBL/GenBank/DDBJ databases">
        <authorList>
            <person name="An D."/>
        </authorList>
    </citation>
    <scope>NUCLEOTIDE SEQUENCE [LARGE SCALE GENOMIC DNA]</scope>
    <source>
        <strain evidence="3 4">YIM 103518</strain>
    </source>
</reference>
<evidence type="ECO:0000313" key="1">
    <source>
        <dbReference type="EMBL" id="MDY6486244.1"/>
    </source>
</evidence>
<dbReference type="SUPFAM" id="SSF51905">
    <property type="entry name" value="FAD/NAD(P)-binding domain"/>
    <property type="match status" value="1"/>
</dbReference>
<evidence type="ECO:0000313" key="3">
    <source>
        <dbReference type="EMBL" id="MTD11915.1"/>
    </source>
</evidence>
<sequence>MAYKSQREILSSFQNQQEDFLDFQAPIISSKDIVNYCFDQLNVAIIGTDQHTVSHLENISLSANHVKVFQITPRYILPKTDKGINRLISHPLLIKNRRLFNNRVKTLLSLRFLESQVTAPWLRNLLTPNSANLPKVFLKSDSYYAALQRENCVLSAWSIQKISSSNIQSIDGISFSADLIITTFNEN</sequence>
<dbReference type="Proteomes" id="UP001284094">
    <property type="component" value="Unassembled WGS sequence"/>
</dbReference>
<dbReference type="EMBL" id="JAXHPL010000011">
    <property type="protein sequence ID" value="MDY6486244.1"/>
    <property type="molecule type" value="Genomic_DNA"/>
</dbReference>
<evidence type="ECO:0000313" key="4">
    <source>
        <dbReference type="Proteomes" id="UP000473854"/>
    </source>
</evidence>
<dbReference type="RefSeq" id="WP_154773468.1">
    <property type="nucleotide sequence ID" value="NZ_JAXHPE010000022.1"/>
</dbReference>
<proteinExistence type="predicted"/>
<reference evidence="1 5" key="2">
    <citation type="submission" date="2023-11" db="EMBL/GenBank/DDBJ databases">
        <title>The common occurrence of Acinetobacte faecalis in cattle feces and its emended description.</title>
        <authorList>
            <person name="Kyselkova M."/>
            <person name="Xanthopoulou K."/>
            <person name="Shestivska V."/>
            <person name="Spanelova P."/>
            <person name="Maixnerova M."/>
            <person name="Higgins P.G."/>
            <person name="Nemec A."/>
        </authorList>
    </citation>
    <scope>NUCLEOTIDE SEQUENCE [LARGE SCALE GENOMIC DNA]</scope>
    <source>
        <strain evidence="1 5">ANC 7483</strain>
    </source>
</reference>
<comment type="caution">
    <text evidence="3">The sequence shown here is derived from an EMBL/GenBank/DDBJ whole genome shotgun (WGS) entry which is preliminary data.</text>
</comment>
<dbReference type="AlphaFoldDB" id="A0A6L6GHE8"/>
<dbReference type="Proteomes" id="UP000473854">
    <property type="component" value="Unassembled WGS sequence"/>
</dbReference>
<dbReference type="EMBL" id="JAXHPO010000039">
    <property type="protein sequence ID" value="MDY6550904.1"/>
    <property type="molecule type" value="Genomic_DNA"/>
</dbReference>
<name>A0A6L6GHE8_9GAMM</name>
<gene>
    <name evidence="3" type="ORF">GIX10_10840</name>
    <name evidence="2" type="ORF">SKM48_09065</name>
    <name evidence="1" type="ORF">SKM51_03360</name>
</gene>
<keyword evidence="6" id="KW-1185">Reference proteome</keyword>
<dbReference type="EMBL" id="WLYL01000038">
    <property type="protein sequence ID" value="MTD11915.1"/>
    <property type="molecule type" value="Genomic_DNA"/>
</dbReference>
<evidence type="ECO:0000313" key="6">
    <source>
        <dbReference type="Proteomes" id="UP001284094"/>
    </source>
</evidence>
<accession>A0A6L6GHE8</accession>
<evidence type="ECO:0000313" key="2">
    <source>
        <dbReference type="EMBL" id="MDY6550904.1"/>
    </source>
</evidence>
<reference evidence="2" key="3">
    <citation type="submission" date="2023-11" db="EMBL/GenBank/DDBJ databases">
        <authorList>
            <person name="Kyselkova M."/>
            <person name="Xanthopoulou K."/>
            <person name="Shestivska V."/>
            <person name="Spanelova P."/>
            <person name="Maixnerova M."/>
            <person name="Higgins P.G."/>
            <person name="Nemec A."/>
        </authorList>
    </citation>
    <scope>NUCLEOTIDE SEQUENCE</scope>
    <source>
        <strain evidence="2">ANC 7225</strain>
    </source>
</reference>
<organism evidence="3 4">
    <name type="scientific">Acinetobacter faecalis</name>
    <dbReference type="NCBI Taxonomy" id="2665161"/>
    <lineage>
        <taxon>Bacteria</taxon>
        <taxon>Pseudomonadati</taxon>
        <taxon>Pseudomonadota</taxon>
        <taxon>Gammaproteobacteria</taxon>
        <taxon>Moraxellales</taxon>
        <taxon>Moraxellaceae</taxon>
        <taxon>Acinetobacter</taxon>
    </lineage>
</organism>
<dbReference type="InterPro" id="IPR036188">
    <property type="entry name" value="FAD/NAD-bd_sf"/>
</dbReference>
<protein>
    <submittedName>
        <fullName evidence="3">Flavoprotein</fullName>
    </submittedName>
</protein>